<evidence type="ECO:0000313" key="1">
    <source>
        <dbReference type="EMBL" id="NYZ69067.1"/>
    </source>
</evidence>
<sequence length="252" mass="28513">MLLTGFYGKLPSHGDFISRRLPREFLDHWDEWLQGGMAHSQKVLADQWLTLYLNAPVWRFLLSDGVCGEGIWYGVIIPSMDKVGRYFPLTFAGHIQQKVSPMKLMAECGYWIERLEDIAYSVLDDDFDLETMEQDLNKLGNPTIRQVDDLFAGSSTTKMHSRPHLQVTLDAGKARPLQAMPAITEYLINKLFNSYSFWWSQGTTQIQPAFLCSEGLPALPAFTSLLTGMWNEGGWLNLGNAISHTDSATLME</sequence>
<dbReference type="AlphaFoldDB" id="A0A853II36"/>
<dbReference type="RefSeq" id="WP_180571068.1">
    <property type="nucleotide sequence ID" value="NZ_JACCKB010000059.1"/>
</dbReference>
<dbReference type="Proteomes" id="UP000569732">
    <property type="component" value="Unassembled WGS sequence"/>
</dbReference>
<dbReference type="EMBL" id="JACCKB010000059">
    <property type="protein sequence ID" value="NYZ69067.1"/>
    <property type="molecule type" value="Genomic_DNA"/>
</dbReference>
<dbReference type="Gene3D" id="3.40.1730.10">
    <property type="entry name" value="pa0076 domain"/>
    <property type="match status" value="1"/>
</dbReference>
<keyword evidence="2" id="KW-1185">Reference proteome</keyword>
<reference evidence="1 2" key="1">
    <citation type="submission" date="2020-07" db="EMBL/GenBank/DDBJ databases">
        <title>Endozoicomonas sp. nov., isolated from sediment.</title>
        <authorList>
            <person name="Gu T."/>
        </authorList>
    </citation>
    <scope>NUCLEOTIDE SEQUENCE [LARGE SCALE GENOMIC DNA]</scope>
    <source>
        <strain evidence="1 2">SM1973</strain>
    </source>
</reference>
<dbReference type="NCBIfam" id="TIGR03373">
    <property type="entry name" value="VI_minor_4"/>
    <property type="match status" value="1"/>
</dbReference>
<dbReference type="PIRSF" id="PIRSF029287">
    <property type="entry name" value="UCP029287"/>
    <property type="match status" value="1"/>
</dbReference>
<dbReference type="InterPro" id="IPR038225">
    <property type="entry name" value="TagF_sf"/>
</dbReference>
<dbReference type="Pfam" id="PF09867">
    <property type="entry name" value="TagF_N"/>
    <property type="match status" value="1"/>
</dbReference>
<comment type="caution">
    <text evidence="1">The sequence shown here is derived from an EMBL/GenBank/DDBJ whole genome shotgun (WGS) entry which is preliminary data.</text>
</comment>
<evidence type="ECO:0000313" key="2">
    <source>
        <dbReference type="Proteomes" id="UP000569732"/>
    </source>
</evidence>
<name>A0A853II36_9GAMM</name>
<accession>A0A853II36</accession>
<protein>
    <submittedName>
        <fullName evidence="1">Type VI secretion system-associated protein TagF</fullName>
    </submittedName>
</protein>
<gene>
    <name evidence="1" type="primary">tagF</name>
    <name evidence="1" type="ORF">H0A36_23890</name>
</gene>
<proteinExistence type="predicted"/>
<dbReference type="InterPro" id="IPR017748">
    <property type="entry name" value="TagF"/>
</dbReference>
<organism evidence="1 2">
    <name type="scientific">Spartinivicinus marinus</name>
    <dbReference type="NCBI Taxonomy" id="2994442"/>
    <lineage>
        <taxon>Bacteria</taxon>
        <taxon>Pseudomonadati</taxon>
        <taxon>Pseudomonadota</taxon>
        <taxon>Gammaproteobacteria</taxon>
        <taxon>Oceanospirillales</taxon>
        <taxon>Zooshikellaceae</taxon>
        <taxon>Spartinivicinus</taxon>
    </lineage>
</organism>